<dbReference type="InterPro" id="IPR014718">
    <property type="entry name" value="GH-type_carb-bd"/>
</dbReference>
<dbReference type="PANTHER" id="PTHR10091:SF0">
    <property type="entry name" value="GALACTOSE MUTAROTASE"/>
    <property type="match status" value="1"/>
</dbReference>
<comment type="pathway">
    <text evidence="1">Carbohydrate metabolism; hexose metabolism.</text>
</comment>
<evidence type="ECO:0000256" key="3">
    <source>
        <dbReference type="ARBA" id="ARBA00023235"/>
    </source>
</evidence>
<dbReference type="GO" id="GO:0006006">
    <property type="term" value="P:glucose metabolic process"/>
    <property type="evidence" value="ECO:0007669"/>
    <property type="project" value="TreeGrafter"/>
</dbReference>
<evidence type="ECO:0000256" key="1">
    <source>
        <dbReference type="ARBA" id="ARBA00005028"/>
    </source>
</evidence>
<comment type="similarity">
    <text evidence="2">Belongs to the aldose epimerase family.</text>
</comment>
<keyword evidence="4" id="KW-0119">Carbohydrate metabolism</keyword>
<dbReference type="NCBIfam" id="NF008277">
    <property type="entry name" value="PRK11055.1"/>
    <property type="match status" value="1"/>
</dbReference>
<accession>A0A6J6SR26</accession>
<dbReference type="CDD" id="cd09019">
    <property type="entry name" value="galactose_mutarotase_like"/>
    <property type="match status" value="1"/>
</dbReference>
<dbReference type="InterPro" id="IPR015443">
    <property type="entry name" value="Aldose_1-epimerase"/>
</dbReference>
<proteinExistence type="inferred from homology"/>
<protein>
    <submittedName>
        <fullName evidence="5">Unannotated protein</fullName>
    </submittedName>
</protein>
<dbReference type="SUPFAM" id="SSF74650">
    <property type="entry name" value="Galactose mutarotase-like"/>
    <property type="match status" value="1"/>
</dbReference>
<dbReference type="PANTHER" id="PTHR10091">
    <property type="entry name" value="ALDOSE-1-EPIMERASE"/>
    <property type="match status" value="1"/>
</dbReference>
<evidence type="ECO:0000256" key="2">
    <source>
        <dbReference type="ARBA" id="ARBA00006206"/>
    </source>
</evidence>
<name>A0A6J6SR26_9ZZZZ</name>
<dbReference type="EMBL" id="CAEZYW010000063">
    <property type="protein sequence ID" value="CAB4737155.1"/>
    <property type="molecule type" value="Genomic_DNA"/>
</dbReference>
<dbReference type="Pfam" id="PF01263">
    <property type="entry name" value="Aldose_epim"/>
    <property type="match status" value="1"/>
</dbReference>
<dbReference type="Gene3D" id="2.70.98.10">
    <property type="match status" value="1"/>
</dbReference>
<gene>
    <name evidence="5" type="ORF">UFOPK2786_00556</name>
</gene>
<keyword evidence="3" id="KW-0413">Isomerase</keyword>
<dbReference type="GO" id="GO:0033499">
    <property type="term" value="P:galactose catabolic process via UDP-galactose, Leloir pathway"/>
    <property type="evidence" value="ECO:0007669"/>
    <property type="project" value="TreeGrafter"/>
</dbReference>
<dbReference type="InterPro" id="IPR008183">
    <property type="entry name" value="Aldose_1/G6P_1-epimerase"/>
</dbReference>
<dbReference type="InterPro" id="IPR011013">
    <property type="entry name" value="Gal_mutarotase_sf_dom"/>
</dbReference>
<dbReference type="GO" id="GO:0030246">
    <property type="term" value="F:carbohydrate binding"/>
    <property type="evidence" value="ECO:0007669"/>
    <property type="project" value="InterPro"/>
</dbReference>
<dbReference type="UniPathway" id="UPA00242"/>
<dbReference type="PIRSF" id="PIRSF005096">
    <property type="entry name" value="GALM"/>
    <property type="match status" value="1"/>
</dbReference>
<dbReference type="AlphaFoldDB" id="A0A6J6SR26"/>
<sequence length="351" mass="38754">MIIVEDFGRVEGTPAHAWRLHGGDGLSIRVTDYGARLTELHVPDSNGETADVVLGFDNVESYVESPSYFGATVGRYGNRISRGQFRLLGRDYQVDRNEGNNHLHGGRSGWDSRLWSADVDEQNNSITFRTHSADGEMGFPGACDVMSTYQLEDRKLRIIMQAIPSEATIINMVHHSYYNLAGHASGSVLDQLMRLPSEFYVPVDSELMPTGEVLTVNDTTYDFRDMRAIGARFADLPALGTDVFPGGSGYDHNWCLQGGSAPLIEAAEILDPASGRRMTLSSTEPGVQMYTGGYLHDQIIGKGSQAYCQYAGFTLETQKFPDSPRLLHFPTTTVMAGDTYRHEMLLEFSTS</sequence>
<evidence type="ECO:0000313" key="5">
    <source>
        <dbReference type="EMBL" id="CAB4737155.1"/>
    </source>
</evidence>
<dbReference type="GO" id="GO:0004034">
    <property type="term" value="F:aldose 1-epimerase activity"/>
    <property type="evidence" value="ECO:0007669"/>
    <property type="project" value="TreeGrafter"/>
</dbReference>
<dbReference type="InterPro" id="IPR047215">
    <property type="entry name" value="Galactose_mutarotase-like"/>
</dbReference>
<organism evidence="5">
    <name type="scientific">freshwater metagenome</name>
    <dbReference type="NCBI Taxonomy" id="449393"/>
    <lineage>
        <taxon>unclassified sequences</taxon>
        <taxon>metagenomes</taxon>
        <taxon>ecological metagenomes</taxon>
    </lineage>
</organism>
<reference evidence="5" key="1">
    <citation type="submission" date="2020-05" db="EMBL/GenBank/DDBJ databases">
        <authorList>
            <person name="Chiriac C."/>
            <person name="Salcher M."/>
            <person name="Ghai R."/>
            <person name="Kavagutti S V."/>
        </authorList>
    </citation>
    <scope>NUCLEOTIDE SEQUENCE</scope>
</reference>
<evidence type="ECO:0000256" key="4">
    <source>
        <dbReference type="ARBA" id="ARBA00023277"/>
    </source>
</evidence>